<dbReference type="GO" id="GO:0008933">
    <property type="term" value="F:peptidoglycan lytic transglycosylase activity"/>
    <property type="evidence" value="ECO:0007669"/>
    <property type="project" value="TreeGrafter"/>
</dbReference>
<feature type="chain" id="PRO_5025047583" evidence="3">
    <location>
        <begin position="25"/>
        <end position="370"/>
    </location>
</feature>
<feature type="active site" evidence="1">
    <location>
        <position position="145"/>
    </location>
</feature>
<dbReference type="FunFam" id="1.10.8.350:FF:000001">
    <property type="entry name" value="Lytic murein transglycosylase B"/>
    <property type="match status" value="1"/>
</dbReference>
<sequence>MNRLSALILGTLIGTMGFGLQAEAAQNTHAHHHVQNHGNRAQNIKSKIPPKDDALLKKLAADAGGITHEELRSAYLQAEKKQSIIDAMNRPGEAKPWYKYRQIFIVPKRINEGRKFLKDNRAIFDRAASTYQVNPEIVAAIIGVETYYGANMGNYRVLDALYTLGFHYPKRAEYFSKEFANYVKLAKQQGWKHNEIKGSYAGAMGMGQFMPWSYMRWAVDFNNDGHKDLFHNKADAIGSVANYFHEHGWIYGAPVTAKVKVERPEKIESLLAGDTKPNTTVGELRKLGVTVPAVYENKVRCRLFKFQTEKGWDYYIGFHNFYVITRYNKSPLYAMAVYDLSQEIIKKPAAENSHHKKPAHGKPVSHSHKK</sequence>
<feature type="region of interest" description="Disordered" evidence="2">
    <location>
        <begin position="349"/>
        <end position="370"/>
    </location>
</feature>
<dbReference type="PANTHER" id="PTHR30163:SF9">
    <property type="entry name" value="MEMBRANE-BOUND LYTIC MUREIN TRANSGLYCOSYLASE B"/>
    <property type="match status" value="1"/>
</dbReference>
<dbReference type="InterPro" id="IPR011757">
    <property type="entry name" value="Lytic_transglycosylase_MltB"/>
</dbReference>
<organism evidence="5 6">
    <name type="scientific">Ruminobacter amylophilus</name>
    <dbReference type="NCBI Taxonomy" id="867"/>
    <lineage>
        <taxon>Bacteria</taxon>
        <taxon>Pseudomonadati</taxon>
        <taxon>Pseudomonadota</taxon>
        <taxon>Gammaproteobacteria</taxon>
        <taxon>Aeromonadales</taxon>
        <taxon>Succinivibrionaceae</taxon>
        <taxon>Ruminobacter</taxon>
    </lineage>
</organism>
<evidence type="ECO:0000256" key="3">
    <source>
        <dbReference type="SAM" id="SignalP"/>
    </source>
</evidence>
<feature type="domain" description="Transglycosylase SLT" evidence="4">
    <location>
        <begin position="60"/>
        <end position="342"/>
    </location>
</feature>
<dbReference type="InterPro" id="IPR023346">
    <property type="entry name" value="Lysozyme-like_dom_sf"/>
</dbReference>
<evidence type="ECO:0000313" key="5">
    <source>
        <dbReference type="EMBL" id="SFO96122.1"/>
    </source>
</evidence>
<dbReference type="Gene3D" id="1.10.530.10">
    <property type="match status" value="1"/>
</dbReference>
<accession>A0A662ZEY5</accession>
<evidence type="ECO:0000313" key="6">
    <source>
        <dbReference type="Proteomes" id="UP000243745"/>
    </source>
</evidence>
<evidence type="ECO:0000259" key="4">
    <source>
        <dbReference type="Pfam" id="PF13406"/>
    </source>
</evidence>
<dbReference type="InterPro" id="IPR043426">
    <property type="entry name" value="MltB-like"/>
</dbReference>
<keyword evidence="3" id="KW-0732">Signal</keyword>
<dbReference type="NCBIfam" id="TIGR02282">
    <property type="entry name" value="MltB"/>
    <property type="match status" value="1"/>
</dbReference>
<dbReference type="Gene3D" id="1.10.8.350">
    <property type="entry name" value="Bacterial muramidase"/>
    <property type="match status" value="1"/>
</dbReference>
<dbReference type="CDD" id="cd13399">
    <property type="entry name" value="Slt35-like"/>
    <property type="match status" value="1"/>
</dbReference>
<keyword evidence="6" id="KW-1185">Reference proteome</keyword>
<proteinExistence type="predicted"/>
<evidence type="ECO:0000256" key="1">
    <source>
        <dbReference type="PIRSR" id="PIRSR611757-1"/>
    </source>
</evidence>
<evidence type="ECO:0000256" key="2">
    <source>
        <dbReference type="SAM" id="MobiDB-lite"/>
    </source>
</evidence>
<dbReference type="SUPFAM" id="SSF53955">
    <property type="entry name" value="Lysozyme-like"/>
    <property type="match status" value="1"/>
</dbReference>
<feature type="signal peptide" evidence="3">
    <location>
        <begin position="1"/>
        <end position="24"/>
    </location>
</feature>
<dbReference type="GO" id="GO:0009253">
    <property type="term" value="P:peptidoglycan catabolic process"/>
    <property type="evidence" value="ECO:0007669"/>
    <property type="project" value="TreeGrafter"/>
</dbReference>
<dbReference type="Proteomes" id="UP000243745">
    <property type="component" value="Unassembled WGS sequence"/>
</dbReference>
<dbReference type="Pfam" id="PF13406">
    <property type="entry name" value="SLT_2"/>
    <property type="match status" value="1"/>
</dbReference>
<name>A0A662ZEY5_9GAMM</name>
<protein>
    <submittedName>
        <fullName evidence="5">Membrane-bound lytic murein transglycosylase B</fullName>
    </submittedName>
</protein>
<dbReference type="InterPro" id="IPR031304">
    <property type="entry name" value="SLT_2"/>
</dbReference>
<feature type="compositionally biased region" description="Basic residues" evidence="2">
    <location>
        <begin position="354"/>
        <end position="370"/>
    </location>
</feature>
<dbReference type="EMBL" id="FOXF01000001">
    <property type="protein sequence ID" value="SFO96122.1"/>
    <property type="molecule type" value="Genomic_DNA"/>
</dbReference>
<dbReference type="RefSeq" id="WP_177178444.1">
    <property type="nucleotide sequence ID" value="NZ_FOXF01000001.1"/>
</dbReference>
<dbReference type="PANTHER" id="PTHR30163">
    <property type="entry name" value="MEMBRANE-BOUND LYTIC MUREIN TRANSGLYCOSYLASE B"/>
    <property type="match status" value="1"/>
</dbReference>
<dbReference type="AlphaFoldDB" id="A0A662ZEY5"/>
<reference evidence="5 6" key="1">
    <citation type="submission" date="2016-10" db="EMBL/GenBank/DDBJ databases">
        <authorList>
            <person name="Varghese N."/>
            <person name="Submissions S."/>
        </authorList>
    </citation>
    <scope>NUCLEOTIDE SEQUENCE [LARGE SCALE GENOMIC DNA]</scope>
    <source>
        <strain evidence="5 6">DSM 1361</strain>
    </source>
</reference>
<gene>
    <name evidence="5" type="ORF">SAMN02910344_00009</name>
</gene>